<organism evidence="1 2">
    <name type="scientific">Nocardia terpenica</name>
    <dbReference type="NCBI Taxonomy" id="455432"/>
    <lineage>
        <taxon>Bacteria</taxon>
        <taxon>Bacillati</taxon>
        <taxon>Actinomycetota</taxon>
        <taxon>Actinomycetes</taxon>
        <taxon>Mycobacteriales</taxon>
        <taxon>Nocardiaceae</taxon>
        <taxon>Nocardia</taxon>
    </lineage>
</organism>
<accession>A0A6G9Z9F0</accession>
<evidence type="ECO:0000313" key="2">
    <source>
        <dbReference type="Proteomes" id="UP000500953"/>
    </source>
</evidence>
<gene>
    <name evidence="1" type="ORF">F6W96_30440</name>
</gene>
<dbReference type="AlphaFoldDB" id="A0A6G9Z9F0"/>
<name>A0A6G9Z9F0_9NOCA</name>
<dbReference type="EMBL" id="CP046173">
    <property type="protein sequence ID" value="QIS22021.1"/>
    <property type="molecule type" value="Genomic_DNA"/>
</dbReference>
<sequence length="85" mass="9534">MNQEHGRLSIAQARILRVLNYGGMLTEQQIKISASLTAWKTRQAVADLAERTLIMTGPRQGRYEITRLGRNVLAAHASDYGRLEP</sequence>
<dbReference type="Gene3D" id="1.10.10.10">
    <property type="entry name" value="Winged helix-like DNA-binding domain superfamily/Winged helix DNA-binding domain"/>
    <property type="match status" value="1"/>
</dbReference>
<evidence type="ECO:0008006" key="3">
    <source>
        <dbReference type="Google" id="ProtNLM"/>
    </source>
</evidence>
<reference evidence="1 2" key="1">
    <citation type="journal article" date="2019" name="ACS Chem. Biol.">
        <title>Identification and Mobilization of a Cryptic Antibiotic Biosynthesis Gene Locus from a Human-Pathogenic Nocardia Isolate.</title>
        <authorList>
            <person name="Herisse M."/>
            <person name="Ishida K."/>
            <person name="Porter J.L."/>
            <person name="Howden B."/>
            <person name="Hertweck C."/>
            <person name="Stinear T.P."/>
            <person name="Pidot S.J."/>
        </authorList>
    </citation>
    <scope>NUCLEOTIDE SEQUENCE [LARGE SCALE GENOMIC DNA]</scope>
    <source>
        <strain evidence="1 2">AUSMDU00012715</strain>
    </source>
</reference>
<protein>
    <recommendedName>
        <fullName evidence="3">MarR family transcriptional regulator</fullName>
    </recommendedName>
</protein>
<dbReference type="Proteomes" id="UP000500953">
    <property type="component" value="Chromosome"/>
</dbReference>
<dbReference type="RefSeq" id="WP_167489363.1">
    <property type="nucleotide sequence ID" value="NZ_CP046173.1"/>
</dbReference>
<dbReference type="InterPro" id="IPR036388">
    <property type="entry name" value="WH-like_DNA-bd_sf"/>
</dbReference>
<evidence type="ECO:0000313" key="1">
    <source>
        <dbReference type="EMBL" id="QIS22021.1"/>
    </source>
</evidence>
<proteinExistence type="predicted"/>